<organism evidence="1 2">
    <name type="scientific">Actinomadura keratinilytica</name>
    <dbReference type="NCBI Taxonomy" id="547461"/>
    <lineage>
        <taxon>Bacteria</taxon>
        <taxon>Bacillati</taxon>
        <taxon>Actinomycetota</taxon>
        <taxon>Actinomycetes</taxon>
        <taxon>Streptosporangiales</taxon>
        <taxon>Thermomonosporaceae</taxon>
        <taxon>Actinomadura</taxon>
    </lineage>
</organism>
<dbReference type="RefSeq" id="WP_345020205.1">
    <property type="nucleotide sequence ID" value="NZ_BAABDO010000024.1"/>
</dbReference>
<dbReference type="EMBL" id="BAABDO010000024">
    <property type="protein sequence ID" value="GAA4137732.1"/>
    <property type="molecule type" value="Genomic_DNA"/>
</dbReference>
<dbReference type="Proteomes" id="UP001500266">
    <property type="component" value="Unassembled WGS sequence"/>
</dbReference>
<dbReference type="InterPro" id="IPR000415">
    <property type="entry name" value="Nitroreductase-like"/>
</dbReference>
<proteinExistence type="predicted"/>
<keyword evidence="2" id="KW-1185">Reference proteome</keyword>
<protein>
    <submittedName>
        <fullName evidence="1">Uncharacterized protein</fullName>
    </submittedName>
</protein>
<comment type="caution">
    <text evidence="1">The sequence shown here is derived from an EMBL/GenBank/DDBJ whole genome shotgun (WGS) entry which is preliminary data.</text>
</comment>
<evidence type="ECO:0000313" key="1">
    <source>
        <dbReference type="EMBL" id="GAA4137732.1"/>
    </source>
</evidence>
<reference evidence="2" key="1">
    <citation type="journal article" date="2019" name="Int. J. Syst. Evol. Microbiol.">
        <title>The Global Catalogue of Microorganisms (GCM) 10K type strain sequencing project: providing services to taxonomists for standard genome sequencing and annotation.</title>
        <authorList>
            <consortium name="The Broad Institute Genomics Platform"/>
            <consortium name="The Broad Institute Genome Sequencing Center for Infectious Disease"/>
            <person name="Wu L."/>
            <person name="Ma J."/>
        </authorList>
    </citation>
    <scope>NUCLEOTIDE SEQUENCE [LARGE SCALE GENOMIC DNA]</scope>
    <source>
        <strain evidence="2">JCM 17316</strain>
    </source>
</reference>
<gene>
    <name evidence="1" type="ORF">GCM10022416_22520</name>
</gene>
<sequence length="67" mass="7864">MPSRELIEPAEDADRHLFSTPSMVRETRAWLRLDLENPRYEQDGLNARVLGLSSRETRALRRMLSPR</sequence>
<dbReference type="Gene3D" id="3.40.109.10">
    <property type="entry name" value="NADH Oxidase"/>
    <property type="match status" value="1"/>
</dbReference>
<evidence type="ECO:0000313" key="2">
    <source>
        <dbReference type="Proteomes" id="UP001500266"/>
    </source>
</evidence>
<accession>A0ABP7YL48</accession>
<name>A0ABP7YL48_9ACTN</name>